<dbReference type="EMBL" id="JAACQH010000068">
    <property type="protein sequence ID" value="NCS91486.1"/>
    <property type="molecule type" value="Genomic_DNA"/>
</dbReference>
<dbReference type="GO" id="GO:0006414">
    <property type="term" value="P:translational elongation"/>
    <property type="evidence" value="ECO:0007669"/>
    <property type="project" value="InterPro"/>
</dbReference>
<organism evidence="6 7">
    <name type="scientific">Candidatus Altarchaeum hamiconexum</name>
    <dbReference type="NCBI Taxonomy" id="1803513"/>
    <lineage>
        <taxon>Archaea</taxon>
        <taxon>Candidatus Altarchaeota</taxon>
        <taxon>Candidatus Altiarchaeia</taxon>
        <taxon>Candidatus Altarchaeales</taxon>
        <taxon>Candidatus Altarchaeaceae</taxon>
        <taxon>Candidatus Altarchaeum</taxon>
    </lineage>
</organism>
<feature type="region of interest" description="Disordered" evidence="5">
    <location>
        <begin position="61"/>
        <end position="105"/>
    </location>
</feature>
<comment type="subunit">
    <text evidence="4">Part of the 50S ribosomal subunit. Homodimer, it forms part of the ribosomal stalk which helps the ribosome interact with GTP-bound translation factors. Forms a heptameric L10(L12)2(L12)2(L12)2 complex, where L10 forms an elongated spine to which the L12 dimers bind in a sequential fashion.</text>
</comment>
<evidence type="ECO:0000313" key="6">
    <source>
        <dbReference type="EMBL" id="NCS91486.1"/>
    </source>
</evidence>
<comment type="caution">
    <text evidence="6">The sequence shown here is derived from an EMBL/GenBank/DDBJ whole genome shotgun (WGS) entry which is preliminary data.</text>
</comment>
<dbReference type="FunFam" id="1.10.10.1410:FF:000002">
    <property type="entry name" value="60S acidic ribosomal protein P2"/>
    <property type="match status" value="1"/>
</dbReference>
<evidence type="ECO:0000256" key="2">
    <source>
        <dbReference type="ARBA" id="ARBA00022980"/>
    </source>
</evidence>
<feature type="compositionally biased region" description="Basic and acidic residues" evidence="5">
    <location>
        <begin position="76"/>
        <end position="92"/>
    </location>
</feature>
<gene>
    <name evidence="6" type="primary">rpl12p</name>
    <name evidence="4" type="synonym">rpl12</name>
    <name evidence="6" type="ORF">GW779_03620</name>
</gene>
<dbReference type="Pfam" id="PF00428">
    <property type="entry name" value="Ribosomal_60s"/>
    <property type="match status" value="1"/>
</dbReference>
<feature type="compositionally biased region" description="Low complexity" evidence="5">
    <location>
        <begin position="61"/>
        <end position="75"/>
    </location>
</feature>
<evidence type="ECO:0000256" key="4">
    <source>
        <dbReference type="HAMAP-Rule" id="MF_01478"/>
    </source>
</evidence>
<dbReference type="CDD" id="cd05832">
    <property type="entry name" value="Ribosomal_L12p"/>
    <property type="match status" value="1"/>
</dbReference>
<name>A0A8J7YYW4_9ARCH</name>
<dbReference type="InterPro" id="IPR027534">
    <property type="entry name" value="Ribosomal_P1/P2"/>
</dbReference>
<dbReference type="Proteomes" id="UP000738826">
    <property type="component" value="Unassembled WGS sequence"/>
</dbReference>
<evidence type="ECO:0000313" key="7">
    <source>
        <dbReference type="Proteomes" id="UP000738826"/>
    </source>
</evidence>
<evidence type="ECO:0000256" key="1">
    <source>
        <dbReference type="ARBA" id="ARBA00005436"/>
    </source>
</evidence>
<sequence>MEYMYGALLLHSAGQSINEENLTKVLVGANVKVNDAMVKAVVTSLEGVNIEDVLKNAASQVVAQPAPAQSAPAQPTEKKEEKEKKETEKKDSEEDAAAGLSALFG</sequence>
<comment type="function">
    <text evidence="4">Forms part of the ribosomal stalk, playing a central role in the interaction of the ribosome with GTP-bound translation factors.</text>
</comment>
<dbReference type="Gene3D" id="1.10.10.1410">
    <property type="match status" value="1"/>
</dbReference>
<dbReference type="GO" id="GO:0005840">
    <property type="term" value="C:ribosome"/>
    <property type="evidence" value="ECO:0007669"/>
    <property type="project" value="UniProtKB-KW"/>
</dbReference>
<dbReference type="NCBIfam" id="TIGR03685">
    <property type="entry name" value="ribo_P1_arch"/>
    <property type="match status" value="1"/>
</dbReference>
<dbReference type="GO" id="GO:1990904">
    <property type="term" value="C:ribonucleoprotein complex"/>
    <property type="evidence" value="ECO:0007669"/>
    <property type="project" value="UniProtKB-KW"/>
</dbReference>
<dbReference type="InterPro" id="IPR022295">
    <property type="entry name" value="Ribosomal_P1_arc"/>
</dbReference>
<reference evidence="6" key="1">
    <citation type="submission" date="2019-11" db="EMBL/GenBank/DDBJ databases">
        <title>Lipid analysis of CO2-rich subsurface aquifers suggests an autotrophy-based deep biosphere with lysolipids enriched in CPR bacteria.</title>
        <authorList>
            <person name="Probst A.J."/>
            <person name="Elling F.J."/>
            <person name="Castelle C.J."/>
            <person name="Zhu Q."/>
            <person name="Elvert M."/>
            <person name="Birarda G."/>
            <person name="Holman H.-Y."/>
            <person name="Lane K.R."/>
            <person name="Ladd B."/>
            <person name="Ryan M.C."/>
            <person name="Woyke T."/>
            <person name="Hinrichs K.-U."/>
            <person name="Banfield J.F."/>
        </authorList>
    </citation>
    <scope>NUCLEOTIDE SEQUENCE</scope>
    <source>
        <strain evidence="6">CG_2015-04_33_537</strain>
    </source>
</reference>
<keyword evidence="2 4" id="KW-0689">Ribosomal protein</keyword>
<dbReference type="HAMAP" id="MF_01478">
    <property type="entry name" value="Ribosomal_L12_arch"/>
    <property type="match status" value="1"/>
</dbReference>
<comment type="similarity">
    <text evidence="1 4">Belongs to the eukaryotic ribosomal protein P1/P2 family.</text>
</comment>
<dbReference type="GO" id="GO:0003735">
    <property type="term" value="F:structural constituent of ribosome"/>
    <property type="evidence" value="ECO:0007669"/>
    <property type="project" value="InterPro"/>
</dbReference>
<keyword evidence="3 4" id="KW-0687">Ribonucleoprotein</keyword>
<evidence type="ECO:0000256" key="5">
    <source>
        <dbReference type="SAM" id="MobiDB-lite"/>
    </source>
</evidence>
<dbReference type="InterPro" id="IPR038716">
    <property type="entry name" value="P1/P2_N_sf"/>
</dbReference>
<proteinExistence type="inferred from homology"/>
<evidence type="ECO:0000256" key="3">
    <source>
        <dbReference type="ARBA" id="ARBA00023274"/>
    </source>
</evidence>
<accession>A0A8J7YYW4</accession>
<dbReference type="AlphaFoldDB" id="A0A8J7YYW4"/>
<protein>
    <recommendedName>
        <fullName evidence="4">Large ribosomal subunit protein P1</fullName>
    </recommendedName>
</protein>